<sequence length="133" mass="14813">MLNPTRTRARDAALVVHIQATSARLRFLCWPHGMLLDVPPGERACPADTLVRRCAGLLGLPPAQVVVDPSFRVDYRPLRRSHIRIWLLQLKTLDPPFVSAATAGGCFVDLLEARRFDRHLLEVLSAAYAHILG</sequence>
<organism evidence="1 2">
    <name type="scientific">Plasticicumulans acidivorans</name>
    <dbReference type="NCBI Taxonomy" id="886464"/>
    <lineage>
        <taxon>Bacteria</taxon>
        <taxon>Pseudomonadati</taxon>
        <taxon>Pseudomonadota</taxon>
        <taxon>Gammaproteobacteria</taxon>
        <taxon>Candidatus Competibacteraceae</taxon>
        <taxon>Plasticicumulans</taxon>
    </lineage>
</organism>
<gene>
    <name evidence="1" type="ORF">C7443_11216</name>
</gene>
<dbReference type="EMBL" id="QGTJ01000012">
    <property type="protein sequence ID" value="PWV59019.1"/>
    <property type="molecule type" value="Genomic_DNA"/>
</dbReference>
<keyword evidence="2" id="KW-1185">Reference proteome</keyword>
<proteinExistence type="predicted"/>
<comment type="caution">
    <text evidence="1">The sequence shown here is derived from an EMBL/GenBank/DDBJ whole genome shotgun (WGS) entry which is preliminary data.</text>
</comment>
<dbReference type="AlphaFoldDB" id="A0A317MW81"/>
<dbReference type="Proteomes" id="UP000246569">
    <property type="component" value="Unassembled WGS sequence"/>
</dbReference>
<protein>
    <submittedName>
        <fullName evidence="1">Uncharacterized protein</fullName>
    </submittedName>
</protein>
<accession>A0A317MW81</accession>
<evidence type="ECO:0000313" key="1">
    <source>
        <dbReference type="EMBL" id="PWV59019.1"/>
    </source>
</evidence>
<dbReference type="RefSeq" id="WP_110019800.1">
    <property type="nucleotide sequence ID" value="NZ_QGTJ01000012.1"/>
</dbReference>
<evidence type="ECO:0000313" key="2">
    <source>
        <dbReference type="Proteomes" id="UP000246569"/>
    </source>
</evidence>
<reference evidence="1 2" key="1">
    <citation type="submission" date="2018-05" db="EMBL/GenBank/DDBJ databases">
        <title>Genomic Encyclopedia of Type Strains, Phase IV (KMG-IV): sequencing the most valuable type-strain genomes for metagenomic binning, comparative biology and taxonomic classification.</title>
        <authorList>
            <person name="Goeker M."/>
        </authorList>
    </citation>
    <scope>NUCLEOTIDE SEQUENCE [LARGE SCALE GENOMIC DNA]</scope>
    <source>
        <strain evidence="1 2">DSM 23606</strain>
    </source>
</reference>
<name>A0A317MW81_9GAMM</name>
<dbReference type="OrthoDB" id="6088517at2"/>